<dbReference type="InterPro" id="IPR012460">
    <property type="entry name" value="DUF1667"/>
</dbReference>
<evidence type="ECO:0000313" key="2">
    <source>
        <dbReference type="Proteomes" id="UP000198718"/>
    </source>
</evidence>
<keyword evidence="2" id="KW-1185">Reference proteome</keyword>
<dbReference type="SUPFAM" id="SSF160148">
    <property type="entry name" value="CPE0013-like"/>
    <property type="match status" value="1"/>
</dbReference>
<dbReference type="Pfam" id="PF07892">
    <property type="entry name" value="DUF1667"/>
    <property type="match status" value="1"/>
</dbReference>
<reference evidence="1 2" key="1">
    <citation type="submission" date="2016-10" db="EMBL/GenBank/DDBJ databases">
        <authorList>
            <person name="de Groot N.N."/>
        </authorList>
    </citation>
    <scope>NUCLEOTIDE SEQUENCE [LARGE SCALE GENOMIC DNA]</scope>
    <source>
        <strain evidence="1 2">DSM 18346</strain>
    </source>
</reference>
<dbReference type="AlphaFoldDB" id="A0A1G8YIE5"/>
<dbReference type="InterPro" id="IPR036593">
    <property type="entry name" value="CPE0013-like_sf"/>
</dbReference>
<dbReference type="EMBL" id="FNFP01000001">
    <property type="protein sequence ID" value="SDK02204.1"/>
    <property type="molecule type" value="Genomic_DNA"/>
</dbReference>
<protein>
    <submittedName>
        <fullName evidence="1">CxxC motif-containing protein</fullName>
    </submittedName>
</protein>
<organism evidence="1 2">
    <name type="scientific">Natronincola ferrireducens</name>
    <dbReference type="NCBI Taxonomy" id="393762"/>
    <lineage>
        <taxon>Bacteria</taxon>
        <taxon>Bacillati</taxon>
        <taxon>Bacillota</taxon>
        <taxon>Clostridia</taxon>
        <taxon>Peptostreptococcales</taxon>
        <taxon>Natronincolaceae</taxon>
        <taxon>Natronincola</taxon>
    </lineage>
</organism>
<evidence type="ECO:0000313" key="1">
    <source>
        <dbReference type="EMBL" id="SDK02204.1"/>
    </source>
</evidence>
<dbReference type="PANTHER" id="PTHR39450:SF1">
    <property type="entry name" value="DUF1667 DOMAIN-CONTAINING PROTEIN"/>
    <property type="match status" value="1"/>
</dbReference>
<dbReference type="RefSeq" id="WP_330386454.1">
    <property type="nucleotide sequence ID" value="NZ_FNFP01000001.1"/>
</dbReference>
<gene>
    <name evidence="1" type="ORF">SAMN05660472_00543</name>
</gene>
<name>A0A1G8YIE5_9FIRM</name>
<dbReference type="Proteomes" id="UP000198718">
    <property type="component" value="Unassembled WGS sequence"/>
</dbReference>
<dbReference type="Gene3D" id="3.10.530.10">
    <property type="entry name" value="CPE0013-like"/>
    <property type="match status" value="1"/>
</dbReference>
<proteinExistence type="predicted"/>
<sequence length="141" mass="15709">MEGKEMVCIVCPLGCKLMVTKDDTNQVGYGVVGNKCSKGLNYGIREMTNPTRPLTTTVKITNAFLNRLPVRTNGDIPKSQIFQAMKLINKVEVKAPIKAGEVIIKNVLDTGVDVIASRSMHENEELNYYFTHPKIKKIINL</sequence>
<dbReference type="STRING" id="393762.SAMN05660472_00543"/>
<dbReference type="PANTHER" id="PTHR39450">
    <property type="entry name" value="MOLYBDOPTERIN OXIDOREDUCTASE, 4FE-4S CLUSTER-BINDING SUBUNIT"/>
    <property type="match status" value="1"/>
</dbReference>
<accession>A0A1G8YIE5</accession>